<evidence type="ECO:0000313" key="1">
    <source>
        <dbReference type="EMBL" id="GAA4434166.1"/>
    </source>
</evidence>
<dbReference type="RefSeq" id="WP_345159459.1">
    <property type="nucleotide sequence ID" value="NZ_BAABHC010000014.1"/>
</dbReference>
<sequence length="170" mass="19494">MKVVALGMALLFCLTSFQPYDETEGLCKKNEEVIYTFKLIDSLKAIYICKNKKNQYLVYRFGTDKRIEFEYPGKLDSSSWKAFELYGVKRFGGKANAGFGDYSLSFHNDGVKYEVYERWSDEEESQETGVRVTANGKETILKGNLKSQKGSLLRLDDESDRVENRAGEEE</sequence>
<gene>
    <name evidence="1" type="ORF">GCM10023188_24780</name>
</gene>
<keyword evidence="2" id="KW-1185">Reference proteome</keyword>
<protein>
    <submittedName>
        <fullName evidence="1">Uncharacterized protein</fullName>
    </submittedName>
</protein>
<reference evidence="2" key="1">
    <citation type="journal article" date="2019" name="Int. J. Syst. Evol. Microbiol.">
        <title>The Global Catalogue of Microorganisms (GCM) 10K type strain sequencing project: providing services to taxonomists for standard genome sequencing and annotation.</title>
        <authorList>
            <consortium name="The Broad Institute Genomics Platform"/>
            <consortium name="The Broad Institute Genome Sequencing Center for Infectious Disease"/>
            <person name="Wu L."/>
            <person name="Ma J."/>
        </authorList>
    </citation>
    <scope>NUCLEOTIDE SEQUENCE [LARGE SCALE GENOMIC DNA]</scope>
    <source>
        <strain evidence="2">JCM 17926</strain>
    </source>
</reference>
<accession>A0ABP8LQF2</accession>
<evidence type="ECO:0000313" key="2">
    <source>
        <dbReference type="Proteomes" id="UP001500552"/>
    </source>
</evidence>
<organism evidence="1 2">
    <name type="scientific">Pontibacter saemangeumensis</name>
    <dbReference type="NCBI Taxonomy" id="1084525"/>
    <lineage>
        <taxon>Bacteria</taxon>
        <taxon>Pseudomonadati</taxon>
        <taxon>Bacteroidota</taxon>
        <taxon>Cytophagia</taxon>
        <taxon>Cytophagales</taxon>
        <taxon>Hymenobacteraceae</taxon>
        <taxon>Pontibacter</taxon>
    </lineage>
</organism>
<dbReference type="EMBL" id="BAABHC010000014">
    <property type="protein sequence ID" value="GAA4434166.1"/>
    <property type="molecule type" value="Genomic_DNA"/>
</dbReference>
<comment type="caution">
    <text evidence="1">The sequence shown here is derived from an EMBL/GenBank/DDBJ whole genome shotgun (WGS) entry which is preliminary data.</text>
</comment>
<name>A0ABP8LQF2_9BACT</name>
<dbReference type="Proteomes" id="UP001500552">
    <property type="component" value="Unassembled WGS sequence"/>
</dbReference>
<proteinExistence type="predicted"/>